<evidence type="ECO:0000259" key="11">
    <source>
        <dbReference type="Pfam" id="PF00694"/>
    </source>
</evidence>
<dbReference type="InterPro" id="IPR004431">
    <property type="entry name" value="3-IsopropMal_deHydase_ssu"/>
</dbReference>
<keyword evidence="7" id="KW-0432">Leucine biosynthesis</keyword>
<dbReference type="UniPathway" id="UPA00048">
    <property type="reaction ID" value="UER00071"/>
</dbReference>
<feature type="domain" description="Aconitase A/isopropylmalate dehydratase small subunit swivel" evidence="11">
    <location>
        <begin position="6"/>
        <end position="124"/>
    </location>
</feature>
<comment type="function">
    <text evidence="2">Catalyzes the isomerization between 2-isopropylmalate and 3-isopropylmalate, via the formation of 2-isopropylmaleate.</text>
</comment>
<dbReference type="NCBIfam" id="TIGR00171">
    <property type="entry name" value="leuD"/>
    <property type="match status" value="1"/>
</dbReference>
<proteinExistence type="inferred from homology"/>
<protein>
    <recommendedName>
        <fullName evidence="6">3-isopropylmalate dehydratase</fullName>
        <ecNumber evidence="6">4.2.1.33</ecNumber>
    </recommendedName>
</protein>
<comment type="subunit">
    <text evidence="5">Heterodimer of LeuC and LeuD.</text>
</comment>
<name>A0A419R3Y1_9SPHN</name>
<evidence type="ECO:0000256" key="5">
    <source>
        <dbReference type="ARBA" id="ARBA00011271"/>
    </source>
</evidence>
<sequence length="228" mass="24910">MSFAPVSTITGVVAPLPLANIDTDVIIRIERLTVGDPAELGRWAFESLRYLPDGSENPTFPLNRPEWRDAPIMIAGRNFGCGSSREGAVTAMLAMGLRCVIAESFGDIFYNNCFQSGLLPVRVTASEIDQIMALAEQRAIALSVDLRSGSVRLPDGSTIPFAIDGHRREAMLAGLDDVALTMRDIDAIADWQQSDSVARPWVWQIVDQHQEMADDAKHPSGADRELDS</sequence>
<dbReference type="Proteomes" id="UP000284322">
    <property type="component" value="Unassembled WGS sequence"/>
</dbReference>
<evidence type="ECO:0000256" key="4">
    <source>
        <dbReference type="ARBA" id="ARBA00009845"/>
    </source>
</evidence>
<dbReference type="EMBL" id="RAHJ01000014">
    <property type="protein sequence ID" value="RJX69126.1"/>
    <property type="molecule type" value="Genomic_DNA"/>
</dbReference>
<dbReference type="Pfam" id="PF00694">
    <property type="entry name" value="Aconitase_C"/>
    <property type="match status" value="1"/>
</dbReference>
<dbReference type="GO" id="GO:0009316">
    <property type="term" value="C:3-isopropylmalate dehydratase complex"/>
    <property type="evidence" value="ECO:0007669"/>
    <property type="project" value="InterPro"/>
</dbReference>
<dbReference type="InterPro" id="IPR015928">
    <property type="entry name" value="Aconitase/3IPM_dehydase_swvl"/>
</dbReference>
<dbReference type="AlphaFoldDB" id="A0A419R3Y1"/>
<evidence type="ECO:0000256" key="3">
    <source>
        <dbReference type="ARBA" id="ARBA00004729"/>
    </source>
</evidence>
<evidence type="ECO:0000256" key="1">
    <source>
        <dbReference type="ARBA" id="ARBA00000491"/>
    </source>
</evidence>
<comment type="pathway">
    <text evidence="3">Amino-acid biosynthesis; L-leucine biosynthesis; L-leucine from 3-methyl-2-oxobutanoate: step 2/4.</text>
</comment>
<comment type="similarity">
    <text evidence="4">Belongs to the LeuD family. LeuD type 1 subfamily.</text>
</comment>
<evidence type="ECO:0000256" key="8">
    <source>
        <dbReference type="ARBA" id="ARBA00022605"/>
    </source>
</evidence>
<dbReference type="OrthoDB" id="9777465at2"/>
<dbReference type="SUPFAM" id="SSF52016">
    <property type="entry name" value="LeuD/IlvD-like"/>
    <property type="match status" value="1"/>
</dbReference>
<accession>A0A419R3Y1</accession>
<keyword evidence="8" id="KW-0028">Amino-acid biosynthesis</keyword>
<comment type="catalytic activity">
    <reaction evidence="1">
        <text>(2R,3S)-3-isopropylmalate = (2S)-2-isopropylmalate</text>
        <dbReference type="Rhea" id="RHEA:32287"/>
        <dbReference type="ChEBI" id="CHEBI:1178"/>
        <dbReference type="ChEBI" id="CHEBI:35121"/>
        <dbReference type="EC" id="4.2.1.33"/>
    </reaction>
</comment>
<keyword evidence="10" id="KW-0100">Branched-chain amino acid biosynthesis</keyword>
<dbReference type="GO" id="GO:0003861">
    <property type="term" value="F:3-isopropylmalate dehydratase activity"/>
    <property type="evidence" value="ECO:0007669"/>
    <property type="project" value="UniProtKB-EC"/>
</dbReference>
<reference evidence="12 13" key="1">
    <citation type="submission" date="2018-09" db="EMBL/GenBank/DDBJ databases">
        <title>Altererythrobacter sp.Ery1 and Ery12, the genome sequencing of novel strains in genus Alterythrobacter.</title>
        <authorList>
            <person name="Cheng H."/>
            <person name="Wu Y.-H."/>
            <person name="Fang C."/>
            <person name="Xu X.-W."/>
        </authorList>
    </citation>
    <scope>NUCLEOTIDE SEQUENCE [LARGE SCALE GENOMIC DNA]</scope>
    <source>
        <strain evidence="12 13">Ery12</strain>
    </source>
</reference>
<dbReference type="EC" id="4.2.1.33" evidence="6"/>
<dbReference type="NCBIfam" id="NF002458">
    <property type="entry name" value="PRK01641.1"/>
    <property type="match status" value="1"/>
</dbReference>
<comment type="caution">
    <text evidence="12">The sequence shown here is derived from an EMBL/GenBank/DDBJ whole genome shotgun (WGS) entry which is preliminary data.</text>
</comment>
<dbReference type="CDD" id="cd01577">
    <property type="entry name" value="IPMI_Swivel"/>
    <property type="match status" value="1"/>
</dbReference>
<dbReference type="PANTHER" id="PTHR43345">
    <property type="entry name" value="3-ISOPROPYLMALATE DEHYDRATASE SMALL SUBUNIT 2-RELATED-RELATED"/>
    <property type="match status" value="1"/>
</dbReference>
<dbReference type="InterPro" id="IPR000573">
    <property type="entry name" value="AconitaseA/IPMdHydase_ssu_swvl"/>
</dbReference>
<dbReference type="RefSeq" id="WP_120107482.1">
    <property type="nucleotide sequence ID" value="NZ_RAHJ01000014.1"/>
</dbReference>
<evidence type="ECO:0000313" key="12">
    <source>
        <dbReference type="EMBL" id="RJX69126.1"/>
    </source>
</evidence>
<evidence type="ECO:0000256" key="2">
    <source>
        <dbReference type="ARBA" id="ARBA00002695"/>
    </source>
</evidence>
<dbReference type="GO" id="GO:0009098">
    <property type="term" value="P:L-leucine biosynthetic process"/>
    <property type="evidence" value="ECO:0007669"/>
    <property type="project" value="UniProtKB-UniPathway"/>
</dbReference>
<evidence type="ECO:0000256" key="6">
    <source>
        <dbReference type="ARBA" id="ARBA00011998"/>
    </source>
</evidence>
<organism evidence="12 13">
    <name type="scientific">Tsuneonella suprasediminis</name>
    <dbReference type="NCBI Taxonomy" id="2306996"/>
    <lineage>
        <taxon>Bacteria</taxon>
        <taxon>Pseudomonadati</taxon>
        <taxon>Pseudomonadota</taxon>
        <taxon>Alphaproteobacteria</taxon>
        <taxon>Sphingomonadales</taxon>
        <taxon>Erythrobacteraceae</taxon>
        <taxon>Tsuneonella</taxon>
    </lineage>
</organism>
<dbReference type="InterPro" id="IPR033940">
    <property type="entry name" value="IPMI_Swivel"/>
</dbReference>
<evidence type="ECO:0000256" key="10">
    <source>
        <dbReference type="ARBA" id="ARBA00023304"/>
    </source>
</evidence>
<dbReference type="InterPro" id="IPR050075">
    <property type="entry name" value="LeuD"/>
</dbReference>
<gene>
    <name evidence="12" type="primary">leuD</name>
    <name evidence="12" type="ORF">D6858_04285</name>
</gene>
<keyword evidence="9 12" id="KW-0456">Lyase</keyword>
<dbReference type="Gene3D" id="3.20.19.10">
    <property type="entry name" value="Aconitase, domain 4"/>
    <property type="match status" value="1"/>
</dbReference>
<evidence type="ECO:0000256" key="7">
    <source>
        <dbReference type="ARBA" id="ARBA00022430"/>
    </source>
</evidence>
<evidence type="ECO:0000313" key="13">
    <source>
        <dbReference type="Proteomes" id="UP000284322"/>
    </source>
</evidence>
<keyword evidence="13" id="KW-1185">Reference proteome</keyword>
<evidence type="ECO:0000256" key="9">
    <source>
        <dbReference type="ARBA" id="ARBA00023239"/>
    </source>
</evidence>
<dbReference type="PANTHER" id="PTHR43345:SF5">
    <property type="entry name" value="3-ISOPROPYLMALATE DEHYDRATASE SMALL SUBUNIT"/>
    <property type="match status" value="1"/>
</dbReference>